<name>A0ABS4DQA0_9GAMM</name>
<keyword evidence="1" id="KW-0812">Transmembrane</keyword>
<proteinExistence type="predicted"/>
<keyword evidence="1" id="KW-1133">Transmembrane helix</keyword>
<sequence length="152" mass="16291">MRLRTLFRPVLFFAGVGPAVGTLAFSATLAFPNVSAPRIVLATLLGFVLALPLGYMLQAVPFALTGAVAGALCSHRTTLLRATLVVLTGAISASWMQWEMLLQFDWSAVDWRFPASGAIAAAVSLLTYVLRPSSRPARLRDPFNKGDRFGPG</sequence>
<dbReference type="RefSeq" id="WP_209621570.1">
    <property type="nucleotide sequence ID" value="NZ_JAGJRS010000024.1"/>
</dbReference>
<dbReference type="Proteomes" id="UP000823790">
    <property type="component" value="Unassembled WGS sequence"/>
</dbReference>
<feature type="transmembrane region" description="Helical" evidence="1">
    <location>
        <begin position="111"/>
        <end position="130"/>
    </location>
</feature>
<feature type="transmembrane region" description="Helical" evidence="1">
    <location>
        <begin position="36"/>
        <end position="57"/>
    </location>
</feature>
<protein>
    <submittedName>
        <fullName evidence="2">Uncharacterized protein</fullName>
    </submittedName>
</protein>
<accession>A0ABS4DQA0</accession>
<comment type="caution">
    <text evidence="2">The sequence shown here is derived from an EMBL/GenBank/DDBJ whole genome shotgun (WGS) entry which is preliminary data.</text>
</comment>
<gene>
    <name evidence="2" type="ORF">J7I44_13040</name>
</gene>
<dbReference type="EMBL" id="JAGJRS010000024">
    <property type="protein sequence ID" value="MBP1475232.1"/>
    <property type="molecule type" value="Genomic_DNA"/>
</dbReference>
<keyword evidence="3" id="KW-1185">Reference proteome</keyword>
<evidence type="ECO:0000313" key="3">
    <source>
        <dbReference type="Proteomes" id="UP000823790"/>
    </source>
</evidence>
<feature type="transmembrane region" description="Helical" evidence="1">
    <location>
        <begin position="78"/>
        <end position="96"/>
    </location>
</feature>
<keyword evidence="1" id="KW-0472">Membrane</keyword>
<evidence type="ECO:0000313" key="2">
    <source>
        <dbReference type="EMBL" id="MBP1475232.1"/>
    </source>
</evidence>
<evidence type="ECO:0000256" key="1">
    <source>
        <dbReference type="SAM" id="Phobius"/>
    </source>
</evidence>
<organism evidence="2 3">
    <name type="scientific">Frateuria flava</name>
    <dbReference type="NCBI Taxonomy" id="2821489"/>
    <lineage>
        <taxon>Bacteria</taxon>
        <taxon>Pseudomonadati</taxon>
        <taxon>Pseudomonadota</taxon>
        <taxon>Gammaproteobacteria</taxon>
        <taxon>Lysobacterales</taxon>
        <taxon>Rhodanobacteraceae</taxon>
        <taxon>Frateuria</taxon>
    </lineage>
</organism>
<reference evidence="2 3" key="1">
    <citation type="submission" date="2021-04" db="EMBL/GenBank/DDBJ databases">
        <authorList>
            <person name="Huq M.A."/>
        </authorList>
    </citation>
    <scope>NUCLEOTIDE SEQUENCE [LARGE SCALE GENOMIC DNA]</scope>
    <source>
        <strain evidence="2 3">MAH-13</strain>
    </source>
</reference>